<sequence>MCTDLKSINKACLKHCYPLLNIDRLVVSSAEYKVVDFLDAFREYHQIFMAEEDVEKIAFVIGYGIYCGKVMAFGSKNAGATYQRMVNKVFSAQIGGNMQIYVDDMLIQIREAKDHEVNLRESFENLRRKKLRIYPDKCVFGVTSEKFLGYMISQRGIERNPDKIDAVEALQSPKTQKDAQHLTSRIAAMTKFISRAGDQSLPFFKAIKKEKESKWTPNCE</sequence>
<evidence type="ECO:0000313" key="3">
    <source>
        <dbReference type="Proteomes" id="UP001454036"/>
    </source>
</evidence>
<dbReference type="CDD" id="cd01647">
    <property type="entry name" value="RT_LTR"/>
    <property type="match status" value="1"/>
</dbReference>
<protein>
    <recommendedName>
        <fullName evidence="1">Reverse transcriptase domain-containing protein</fullName>
    </recommendedName>
</protein>
<dbReference type="Gene3D" id="3.30.70.270">
    <property type="match status" value="2"/>
</dbReference>
<proteinExistence type="predicted"/>
<accession>A0AAV3QP60</accession>
<reference evidence="2 3" key="1">
    <citation type="submission" date="2024-01" db="EMBL/GenBank/DDBJ databases">
        <title>The complete chloroplast genome sequence of Lithospermum erythrorhizon: insights into the phylogenetic relationship among Boraginaceae species and the maternal lineages of purple gromwells.</title>
        <authorList>
            <person name="Okada T."/>
            <person name="Watanabe K."/>
        </authorList>
    </citation>
    <scope>NUCLEOTIDE SEQUENCE [LARGE SCALE GENOMIC DNA]</scope>
</reference>
<evidence type="ECO:0000313" key="2">
    <source>
        <dbReference type="EMBL" id="GAA0165832.1"/>
    </source>
</evidence>
<dbReference type="EMBL" id="BAABME010005508">
    <property type="protein sequence ID" value="GAA0165832.1"/>
    <property type="molecule type" value="Genomic_DNA"/>
</dbReference>
<feature type="domain" description="Reverse transcriptase" evidence="1">
    <location>
        <begin position="2"/>
        <end position="152"/>
    </location>
</feature>
<keyword evidence="3" id="KW-1185">Reference proteome</keyword>
<gene>
    <name evidence="2" type="ORF">LIER_21130</name>
</gene>
<name>A0AAV3QP60_LITER</name>
<comment type="caution">
    <text evidence="2">The sequence shown here is derived from an EMBL/GenBank/DDBJ whole genome shotgun (WGS) entry which is preliminary data.</text>
</comment>
<dbReference type="InterPro" id="IPR053134">
    <property type="entry name" value="RNA-dir_DNA_polymerase"/>
</dbReference>
<dbReference type="SUPFAM" id="SSF56672">
    <property type="entry name" value="DNA/RNA polymerases"/>
    <property type="match status" value="1"/>
</dbReference>
<dbReference type="AlphaFoldDB" id="A0AAV3QP60"/>
<organism evidence="2 3">
    <name type="scientific">Lithospermum erythrorhizon</name>
    <name type="common">Purple gromwell</name>
    <name type="synonym">Lithospermum officinale var. erythrorhizon</name>
    <dbReference type="NCBI Taxonomy" id="34254"/>
    <lineage>
        <taxon>Eukaryota</taxon>
        <taxon>Viridiplantae</taxon>
        <taxon>Streptophyta</taxon>
        <taxon>Embryophyta</taxon>
        <taxon>Tracheophyta</taxon>
        <taxon>Spermatophyta</taxon>
        <taxon>Magnoliopsida</taxon>
        <taxon>eudicotyledons</taxon>
        <taxon>Gunneridae</taxon>
        <taxon>Pentapetalae</taxon>
        <taxon>asterids</taxon>
        <taxon>lamiids</taxon>
        <taxon>Boraginales</taxon>
        <taxon>Boraginaceae</taxon>
        <taxon>Boraginoideae</taxon>
        <taxon>Lithospermeae</taxon>
        <taxon>Lithospermum</taxon>
    </lineage>
</organism>
<dbReference type="Pfam" id="PF00078">
    <property type="entry name" value="RVT_1"/>
    <property type="match status" value="1"/>
</dbReference>
<dbReference type="PANTHER" id="PTHR24559:SF444">
    <property type="entry name" value="REVERSE TRANSCRIPTASE DOMAIN-CONTAINING PROTEIN"/>
    <property type="match status" value="1"/>
</dbReference>
<dbReference type="PANTHER" id="PTHR24559">
    <property type="entry name" value="TRANSPOSON TY3-I GAG-POL POLYPROTEIN"/>
    <property type="match status" value="1"/>
</dbReference>
<dbReference type="InterPro" id="IPR043128">
    <property type="entry name" value="Rev_trsase/Diguanyl_cyclase"/>
</dbReference>
<dbReference type="Proteomes" id="UP001454036">
    <property type="component" value="Unassembled WGS sequence"/>
</dbReference>
<evidence type="ECO:0000259" key="1">
    <source>
        <dbReference type="Pfam" id="PF00078"/>
    </source>
</evidence>
<dbReference type="InterPro" id="IPR000477">
    <property type="entry name" value="RT_dom"/>
</dbReference>
<dbReference type="InterPro" id="IPR043502">
    <property type="entry name" value="DNA/RNA_pol_sf"/>
</dbReference>